<reference evidence="1 2" key="1">
    <citation type="submission" date="2019-04" db="EMBL/GenBank/DDBJ databases">
        <authorList>
            <person name="Yang Y."/>
            <person name="Wei D."/>
        </authorList>
    </citation>
    <scope>NUCLEOTIDE SEQUENCE [LARGE SCALE GENOMIC DNA]</scope>
    <source>
        <strain evidence="1 2">L-1-4w-11</strain>
    </source>
</reference>
<dbReference type="PROSITE" id="PS51257">
    <property type="entry name" value="PROKAR_LIPOPROTEIN"/>
    <property type="match status" value="1"/>
</dbReference>
<organism evidence="1 2">
    <name type="scientific">Sphingomonas baiyangensis</name>
    <dbReference type="NCBI Taxonomy" id="2572576"/>
    <lineage>
        <taxon>Bacteria</taxon>
        <taxon>Pseudomonadati</taxon>
        <taxon>Pseudomonadota</taxon>
        <taxon>Alphaproteobacteria</taxon>
        <taxon>Sphingomonadales</taxon>
        <taxon>Sphingomonadaceae</taxon>
        <taxon>Sphingomonas</taxon>
    </lineage>
</organism>
<protein>
    <submittedName>
        <fullName evidence="1">Uncharacterized protein</fullName>
    </submittedName>
</protein>
<keyword evidence="2" id="KW-1185">Reference proteome</keyword>
<dbReference type="EMBL" id="SWKR01000002">
    <property type="protein sequence ID" value="TKD51291.1"/>
    <property type="molecule type" value="Genomic_DNA"/>
</dbReference>
<gene>
    <name evidence="1" type="ORF">FBR43_11390</name>
</gene>
<proteinExistence type="predicted"/>
<evidence type="ECO:0000313" key="1">
    <source>
        <dbReference type="EMBL" id="TKD51291.1"/>
    </source>
</evidence>
<evidence type="ECO:0000313" key="2">
    <source>
        <dbReference type="Proteomes" id="UP000309138"/>
    </source>
</evidence>
<name>A0A4U1L317_9SPHN</name>
<comment type="caution">
    <text evidence="1">The sequence shown here is derived from an EMBL/GenBank/DDBJ whole genome shotgun (WGS) entry which is preliminary data.</text>
</comment>
<accession>A0A4U1L317</accession>
<dbReference type="RefSeq" id="WP_136943237.1">
    <property type="nucleotide sequence ID" value="NZ_SWKR01000002.1"/>
</dbReference>
<sequence>MASAPRPRYLLAISLLLAGCADQPVADELAGLDAALIAGADANAADPAAMAALNDPIMVDPYLSTRSNADALRPPTLPYTGAVPHPGIAGIEGDLESAGPPAAIEQAGAARPDAITFAALAGALPGGAGPCAARLAYSAAYANRLPAGLALPAPARVIEAAGVDDAGCALRAVGFYIAQPADRVAGWYAARTKGAGYTVEHRRDGDTQVLNGARARDDAAYALFLTPRADGGTDVEMVARNGA</sequence>
<dbReference type="Proteomes" id="UP000309138">
    <property type="component" value="Unassembled WGS sequence"/>
</dbReference>
<dbReference type="OrthoDB" id="7405225at2"/>
<dbReference type="AlphaFoldDB" id="A0A4U1L317"/>